<dbReference type="InterPro" id="IPR050229">
    <property type="entry name" value="GlpE_sulfurtransferase"/>
</dbReference>
<dbReference type="EMBL" id="CP053418">
    <property type="protein sequence ID" value="QJW83968.1"/>
    <property type="molecule type" value="Genomic_DNA"/>
</dbReference>
<gene>
    <name evidence="2" type="ORF">HK414_08415</name>
</gene>
<keyword evidence="3" id="KW-1185">Reference proteome</keyword>
<evidence type="ECO:0000259" key="1">
    <source>
        <dbReference type="PROSITE" id="PS50206"/>
    </source>
</evidence>
<accession>A0ABX6P1M7</accession>
<dbReference type="Pfam" id="PF00581">
    <property type="entry name" value="Rhodanese"/>
    <property type="match status" value="1"/>
</dbReference>
<dbReference type="SUPFAM" id="SSF52821">
    <property type="entry name" value="Rhodanese/Cell cycle control phosphatase"/>
    <property type="match status" value="1"/>
</dbReference>
<dbReference type="SMART" id="SM00450">
    <property type="entry name" value="RHOD"/>
    <property type="match status" value="1"/>
</dbReference>
<dbReference type="PROSITE" id="PS50206">
    <property type="entry name" value="RHODANESE_3"/>
    <property type="match status" value="1"/>
</dbReference>
<dbReference type="PANTHER" id="PTHR43031:SF17">
    <property type="entry name" value="SULFURTRANSFERASE YTWF-RELATED"/>
    <property type="match status" value="1"/>
</dbReference>
<feature type="domain" description="Rhodanese" evidence="1">
    <location>
        <begin position="17"/>
        <end position="109"/>
    </location>
</feature>
<evidence type="ECO:0000313" key="2">
    <source>
        <dbReference type="EMBL" id="QJW83968.1"/>
    </source>
</evidence>
<evidence type="ECO:0000313" key="3">
    <source>
        <dbReference type="Proteomes" id="UP000500826"/>
    </source>
</evidence>
<dbReference type="Proteomes" id="UP000500826">
    <property type="component" value="Chromosome"/>
</dbReference>
<name>A0ABX6P1M7_9BURK</name>
<dbReference type="InterPro" id="IPR036873">
    <property type="entry name" value="Rhodanese-like_dom_sf"/>
</dbReference>
<sequence length="111" mass="12232">MITRVRPSELNAWLQEQPAGAVVLDVREPWELQTASVKADGFELLAIPMNDIPARLAEVPRDKPLAVLCHHGGRSQRVALFPEHQGYEGVANVAGGINAWALERDPSVPRY</sequence>
<organism evidence="2 3">
    <name type="scientific">Ramlibacter terrae</name>
    <dbReference type="NCBI Taxonomy" id="2732511"/>
    <lineage>
        <taxon>Bacteria</taxon>
        <taxon>Pseudomonadati</taxon>
        <taxon>Pseudomonadota</taxon>
        <taxon>Betaproteobacteria</taxon>
        <taxon>Burkholderiales</taxon>
        <taxon>Comamonadaceae</taxon>
        <taxon>Ramlibacter</taxon>
    </lineage>
</organism>
<dbReference type="PANTHER" id="PTHR43031">
    <property type="entry name" value="FAD-DEPENDENT OXIDOREDUCTASE"/>
    <property type="match status" value="1"/>
</dbReference>
<protein>
    <submittedName>
        <fullName evidence="2">Sulfurtransferase</fullName>
    </submittedName>
</protein>
<reference evidence="2 3" key="1">
    <citation type="submission" date="2020-05" db="EMBL/GenBank/DDBJ databases">
        <title>Ramlibacter rhizophilus sp. nov., isolated from rhizosphere soil of national flower Mugunghwa from South Korea.</title>
        <authorList>
            <person name="Zheng-Fei Y."/>
            <person name="Huan T."/>
        </authorList>
    </citation>
    <scope>NUCLEOTIDE SEQUENCE [LARGE SCALE GENOMIC DNA]</scope>
    <source>
        <strain evidence="2 3">H242</strain>
    </source>
</reference>
<proteinExistence type="predicted"/>
<dbReference type="Gene3D" id="3.40.250.10">
    <property type="entry name" value="Rhodanese-like domain"/>
    <property type="match status" value="1"/>
</dbReference>
<dbReference type="InterPro" id="IPR001763">
    <property type="entry name" value="Rhodanese-like_dom"/>
</dbReference>